<proteinExistence type="predicted"/>
<gene>
    <name evidence="2" type="ORF">LCGC14_2747910</name>
</gene>
<feature type="non-terminal residue" evidence="2">
    <location>
        <position position="423"/>
    </location>
</feature>
<feature type="domain" description="Insecticide toxin TcdB middle/N-terminal" evidence="1">
    <location>
        <begin position="27"/>
        <end position="83"/>
    </location>
</feature>
<protein>
    <recommendedName>
        <fullName evidence="1">Insecticide toxin TcdB middle/N-terminal domain-containing protein</fullName>
    </recommendedName>
</protein>
<evidence type="ECO:0000259" key="1">
    <source>
        <dbReference type="Pfam" id="PF12256"/>
    </source>
</evidence>
<comment type="caution">
    <text evidence="2">The sequence shown here is derived from an EMBL/GenBank/DDBJ whole genome shotgun (WGS) entry which is preliminary data.</text>
</comment>
<dbReference type="EMBL" id="LAZR01050166">
    <property type="protein sequence ID" value="KKK87969.1"/>
    <property type="molecule type" value="Genomic_DNA"/>
</dbReference>
<evidence type="ECO:0000313" key="2">
    <source>
        <dbReference type="EMBL" id="KKK87969.1"/>
    </source>
</evidence>
<feature type="non-terminal residue" evidence="2">
    <location>
        <position position="1"/>
    </location>
</feature>
<dbReference type="AlphaFoldDB" id="A0A0F9BBF3"/>
<reference evidence="2" key="1">
    <citation type="journal article" date="2015" name="Nature">
        <title>Complex archaea that bridge the gap between prokaryotes and eukaryotes.</title>
        <authorList>
            <person name="Spang A."/>
            <person name="Saw J.H."/>
            <person name="Jorgensen S.L."/>
            <person name="Zaremba-Niedzwiedzka K."/>
            <person name="Martijn J."/>
            <person name="Lind A.E."/>
            <person name="van Eijk R."/>
            <person name="Schleper C."/>
            <person name="Guy L."/>
            <person name="Ettema T.J."/>
        </authorList>
    </citation>
    <scope>NUCLEOTIDE SEQUENCE</scope>
</reference>
<name>A0A0F9BBF3_9ZZZZ</name>
<accession>A0A0F9BBF3</accession>
<dbReference type="Pfam" id="PF12256">
    <property type="entry name" value="TcdB_toxin_midN"/>
    <property type="match status" value="1"/>
</dbReference>
<dbReference type="InterPro" id="IPR022045">
    <property type="entry name" value="TcdB_toxin_mid/N"/>
</dbReference>
<sequence>RLWSVSANNFSTTINLRSTDGNVNNGRLFLDITGDGILDYVLFKNDKLYTYPGNVTDDATYLVTNITNGLGAETEISYTSLADDSHYQTWGYNQTDSLFGVYNKTSSSAFYTALHNAWEPTLPSGSQTLGILSPVLEFSAPTQVVARVDSSAPKAGTNPNSVSTSAMSAISYYYGEARLQAAGRGFLGFERIKTKDEQTGVETTTTYRQDWPFIGHPLKTEVRTAQGHLLSKAENTWKLKSYASSWANTASTSGTSALGALQPYIANSVEKSYALESNGTLAGALLQTVTTDNVYDDYGNPTNITVTTNGGGKNFQKVTTNNYLATGLDTTYSQELGRLAQTTVVSKRDENGDGGYELTSTRTSAFSYYTSGTLKGLLATETIEPFDPLEPNIALTTTHSYDSFGNKVRAATTDASSNTRCNV</sequence>
<organism evidence="2">
    <name type="scientific">marine sediment metagenome</name>
    <dbReference type="NCBI Taxonomy" id="412755"/>
    <lineage>
        <taxon>unclassified sequences</taxon>
        <taxon>metagenomes</taxon>
        <taxon>ecological metagenomes</taxon>
    </lineage>
</organism>